<feature type="transmembrane region" description="Helical" evidence="7">
    <location>
        <begin position="108"/>
        <end position="130"/>
    </location>
</feature>
<evidence type="ECO:0000313" key="9">
    <source>
        <dbReference type="EMBL" id="MBD2848084.1"/>
    </source>
</evidence>
<evidence type="ECO:0000256" key="3">
    <source>
        <dbReference type="ARBA" id="ARBA00022475"/>
    </source>
</evidence>
<dbReference type="InterPro" id="IPR035906">
    <property type="entry name" value="MetI-like_sf"/>
</dbReference>
<feature type="transmembrane region" description="Helical" evidence="7">
    <location>
        <begin position="255"/>
        <end position="276"/>
    </location>
</feature>
<keyword evidence="10" id="KW-1185">Reference proteome</keyword>
<dbReference type="AlphaFoldDB" id="A0A927GTP8"/>
<dbReference type="GO" id="GO:0005886">
    <property type="term" value="C:plasma membrane"/>
    <property type="evidence" value="ECO:0007669"/>
    <property type="project" value="UniProtKB-SubCell"/>
</dbReference>
<dbReference type="PANTHER" id="PTHR43744:SF9">
    <property type="entry name" value="POLYGALACTURONAN_RHAMNOGALACTURONAN TRANSPORT SYSTEM PERMEASE PROTEIN YTCP"/>
    <property type="match status" value="1"/>
</dbReference>
<evidence type="ECO:0000256" key="5">
    <source>
        <dbReference type="ARBA" id="ARBA00022989"/>
    </source>
</evidence>
<dbReference type="CDD" id="cd06261">
    <property type="entry name" value="TM_PBP2"/>
    <property type="match status" value="1"/>
</dbReference>
<comment type="subcellular location">
    <subcellularLocation>
        <location evidence="1 7">Cell membrane</location>
        <topology evidence="1 7">Multi-pass membrane protein</topology>
    </subcellularLocation>
</comment>
<feature type="transmembrane region" description="Helical" evidence="7">
    <location>
        <begin position="136"/>
        <end position="154"/>
    </location>
</feature>
<proteinExistence type="inferred from homology"/>
<feature type="domain" description="ABC transmembrane type-1" evidence="8">
    <location>
        <begin position="73"/>
        <end position="276"/>
    </location>
</feature>
<dbReference type="GO" id="GO:0055085">
    <property type="term" value="P:transmembrane transport"/>
    <property type="evidence" value="ECO:0007669"/>
    <property type="project" value="InterPro"/>
</dbReference>
<comment type="caution">
    <text evidence="9">The sequence shown here is derived from an EMBL/GenBank/DDBJ whole genome shotgun (WGS) entry which is preliminary data.</text>
</comment>
<organism evidence="9 10">
    <name type="scientific">Paenibacillus sabuli</name>
    <dbReference type="NCBI Taxonomy" id="2772509"/>
    <lineage>
        <taxon>Bacteria</taxon>
        <taxon>Bacillati</taxon>
        <taxon>Bacillota</taxon>
        <taxon>Bacilli</taxon>
        <taxon>Bacillales</taxon>
        <taxon>Paenibacillaceae</taxon>
        <taxon>Paenibacillus</taxon>
    </lineage>
</organism>
<keyword evidence="6 7" id="KW-0472">Membrane</keyword>
<dbReference type="RefSeq" id="WP_190921186.1">
    <property type="nucleotide sequence ID" value="NZ_JACXIZ010000053.1"/>
</dbReference>
<protein>
    <submittedName>
        <fullName evidence="9">Carbohydrate ABC transporter permease</fullName>
    </submittedName>
</protein>
<gene>
    <name evidence="9" type="ORF">IDH44_23045</name>
</gene>
<evidence type="ECO:0000256" key="2">
    <source>
        <dbReference type="ARBA" id="ARBA00022448"/>
    </source>
</evidence>
<evidence type="ECO:0000256" key="1">
    <source>
        <dbReference type="ARBA" id="ARBA00004651"/>
    </source>
</evidence>
<dbReference type="InterPro" id="IPR000515">
    <property type="entry name" value="MetI-like"/>
</dbReference>
<evidence type="ECO:0000256" key="4">
    <source>
        <dbReference type="ARBA" id="ARBA00022692"/>
    </source>
</evidence>
<keyword evidence="5 7" id="KW-1133">Transmembrane helix</keyword>
<dbReference type="EMBL" id="JACXIZ010000053">
    <property type="protein sequence ID" value="MBD2848084.1"/>
    <property type="molecule type" value="Genomic_DNA"/>
</dbReference>
<dbReference type="PANTHER" id="PTHR43744">
    <property type="entry name" value="ABC TRANSPORTER PERMEASE PROTEIN MG189-RELATED-RELATED"/>
    <property type="match status" value="1"/>
</dbReference>
<evidence type="ECO:0000256" key="6">
    <source>
        <dbReference type="ARBA" id="ARBA00023136"/>
    </source>
</evidence>
<comment type="similarity">
    <text evidence="7">Belongs to the binding-protein-dependent transport system permease family.</text>
</comment>
<evidence type="ECO:0000313" key="10">
    <source>
        <dbReference type="Proteomes" id="UP000621560"/>
    </source>
</evidence>
<feature type="transmembrane region" description="Helical" evidence="7">
    <location>
        <begin position="69"/>
        <end position="96"/>
    </location>
</feature>
<evidence type="ECO:0000259" key="8">
    <source>
        <dbReference type="PROSITE" id="PS50928"/>
    </source>
</evidence>
<dbReference type="Pfam" id="PF00528">
    <property type="entry name" value="BPD_transp_1"/>
    <property type="match status" value="1"/>
</dbReference>
<keyword evidence="3" id="KW-1003">Cell membrane</keyword>
<dbReference type="PROSITE" id="PS50928">
    <property type="entry name" value="ABC_TM1"/>
    <property type="match status" value="1"/>
</dbReference>
<dbReference type="Proteomes" id="UP000621560">
    <property type="component" value="Unassembled WGS sequence"/>
</dbReference>
<sequence length="291" mass="31797">MRDSPGEKLFYACNYAVLTVLALTCLLPLLNIAALSLSDSTAVLSGKVSVYPIGLTWKSYATLLEASDIVRAFANSVVLTVVGVALCLLFTLLAAYPLSRRGFYARRPATLAIVFTMLFSGGLIPTYLVVNGLGLVDSYGAIWLPGLISVYNMLIMKTHFENMPDELEEAARIDGAGEWTFITRVVLPLSLPMLATIGLFYGVAFWNAFMNVLIYINDPMKYNLMVLVQNMIRSQSMLQSLNNLQPEDLLLVTPAGVKSAGMMVLIVPLLAVYPFLQKYFVKGAMIGAIKG</sequence>
<reference evidence="9" key="1">
    <citation type="submission" date="2020-09" db="EMBL/GenBank/DDBJ databases">
        <title>A novel bacterium of genus Paenibacillus, isolated from South China Sea.</title>
        <authorList>
            <person name="Huang H."/>
            <person name="Mo K."/>
            <person name="Hu Y."/>
        </authorList>
    </citation>
    <scope>NUCLEOTIDE SEQUENCE</scope>
    <source>
        <strain evidence="9">IB182496</strain>
    </source>
</reference>
<accession>A0A927GTP8</accession>
<name>A0A927GTP8_9BACL</name>
<evidence type="ECO:0000256" key="7">
    <source>
        <dbReference type="RuleBase" id="RU363032"/>
    </source>
</evidence>
<feature type="transmembrane region" description="Helical" evidence="7">
    <location>
        <begin position="194"/>
        <end position="216"/>
    </location>
</feature>
<keyword evidence="4 7" id="KW-0812">Transmembrane</keyword>
<dbReference type="SUPFAM" id="SSF161098">
    <property type="entry name" value="MetI-like"/>
    <property type="match status" value="1"/>
</dbReference>
<keyword evidence="2 7" id="KW-0813">Transport</keyword>
<dbReference type="Gene3D" id="1.10.3720.10">
    <property type="entry name" value="MetI-like"/>
    <property type="match status" value="1"/>
</dbReference>